<dbReference type="SUPFAM" id="SSF58038">
    <property type="entry name" value="SNARE fusion complex"/>
    <property type="match status" value="1"/>
</dbReference>
<evidence type="ECO:0000256" key="2">
    <source>
        <dbReference type="ARBA" id="ARBA00022448"/>
    </source>
</evidence>
<comment type="subcellular location">
    <subcellularLocation>
        <location evidence="8">Endomembrane system</location>
        <topology evidence="8">Single-pass type IV membrane protein</topology>
    </subcellularLocation>
    <subcellularLocation>
        <location evidence="1">Golgi apparatus membrane</location>
    </subcellularLocation>
</comment>
<keyword evidence="5 9" id="KW-1133">Transmembrane helix</keyword>
<dbReference type="CDD" id="cd15853">
    <property type="entry name" value="SNARE_Bet1"/>
    <property type="match status" value="1"/>
</dbReference>
<keyword evidence="3 9" id="KW-0812">Transmembrane</keyword>
<dbReference type="Gene3D" id="1.20.5.110">
    <property type="match status" value="1"/>
</dbReference>
<sequence>MAKRSNAYQYNGYTGYGSHDSLEMENNAFVDGLRTKVGALKNLTIDMGEEIREQNKYLKEMDNDFDSTQGLLSSSFNRVKRLAMAGHNKYILYLILFSLFVFFVIYVLIRFR</sequence>
<name>A0A443RLV8_9ACAR</name>
<comment type="caution">
    <text evidence="11">The sequence shown here is derived from an EMBL/GenBank/DDBJ whole genome shotgun (WGS) entry which is preliminary data.</text>
</comment>
<proteinExistence type="predicted"/>
<organism evidence="11 12">
    <name type="scientific">Dinothrombium tinctorium</name>
    <dbReference type="NCBI Taxonomy" id="1965070"/>
    <lineage>
        <taxon>Eukaryota</taxon>
        <taxon>Metazoa</taxon>
        <taxon>Ecdysozoa</taxon>
        <taxon>Arthropoda</taxon>
        <taxon>Chelicerata</taxon>
        <taxon>Arachnida</taxon>
        <taxon>Acari</taxon>
        <taxon>Acariformes</taxon>
        <taxon>Trombidiformes</taxon>
        <taxon>Prostigmata</taxon>
        <taxon>Anystina</taxon>
        <taxon>Parasitengona</taxon>
        <taxon>Trombidioidea</taxon>
        <taxon>Trombidiidae</taxon>
        <taxon>Dinothrombium</taxon>
    </lineage>
</organism>
<protein>
    <submittedName>
        <fullName evidence="11">BET1-like protein</fullName>
    </submittedName>
</protein>
<keyword evidence="12" id="KW-1185">Reference proteome</keyword>
<evidence type="ECO:0000256" key="1">
    <source>
        <dbReference type="ARBA" id="ARBA00004394"/>
    </source>
</evidence>
<feature type="transmembrane region" description="Helical" evidence="9">
    <location>
        <begin position="90"/>
        <end position="109"/>
    </location>
</feature>
<dbReference type="EMBL" id="NCKU01000260">
    <property type="protein sequence ID" value="RWS16266.1"/>
    <property type="molecule type" value="Genomic_DNA"/>
</dbReference>
<evidence type="ECO:0000256" key="4">
    <source>
        <dbReference type="ARBA" id="ARBA00022927"/>
    </source>
</evidence>
<evidence type="ECO:0000256" key="7">
    <source>
        <dbReference type="ARBA" id="ARBA00023136"/>
    </source>
</evidence>
<dbReference type="Pfam" id="PF03908">
    <property type="entry name" value="Sec20"/>
    <property type="match status" value="1"/>
</dbReference>
<keyword evidence="4" id="KW-0653">Protein transport</keyword>
<evidence type="ECO:0000256" key="9">
    <source>
        <dbReference type="SAM" id="Phobius"/>
    </source>
</evidence>
<dbReference type="PANTHER" id="PTHR12791">
    <property type="entry name" value="GOLGI SNARE BET1-RELATED"/>
    <property type="match status" value="1"/>
</dbReference>
<evidence type="ECO:0000313" key="12">
    <source>
        <dbReference type="Proteomes" id="UP000285301"/>
    </source>
</evidence>
<dbReference type="GO" id="GO:0000139">
    <property type="term" value="C:Golgi membrane"/>
    <property type="evidence" value="ECO:0007669"/>
    <property type="project" value="UniProtKB-SubCell"/>
</dbReference>
<dbReference type="PROSITE" id="PS50192">
    <property type="entry name" value="T_SNARE"/>
    <property type="match status" value="1"/>
</dbReference>
<dbReference type="InterPro" id="IPR039899">
    <property type="entry name" value="BET1_SNARE"/>
</dbReference>
<reference evidence="11 12" key="1">
    <citation type="journal article" date="2018" name="Gigascience">
        <title>Genomes of trombidid mites reveal novel predicted allergens and laterally-transferred genes associated with secondary metabolism.</title>
        <authorList>
            <person name="Dong X."/>
            <person name="Chaisiri K."/>
            <person name="Xia D."/>
            <person name="Armstrong S.D."/>
            <person name="Fang Y."/>
            <person name="Donnelly M.J."/>
            <person name="Kadowaki T."/>
            <person name="McGarry J.W."/>
            <person name="Darby A.C."/>
            <person name="Makepeace B.L."/>
        </authorList>
    </citation>
    <scope>NUCLEOTIDE SEQUENCE [LARGE SCALE GENOMIC DNA]</scope>
    <source>
        <strain evidence="11">UoL-WK</strain>
    </source>
</reference>
<evidence type="ECO:0000256" key="6">
    <source>
        <dbReference type="ARBA" id="ARBA00023034"/>
    </source>
</evidence>
<dbReference type="OrthoDB" id="261831at2759"/>
<keyword evidence="6" id="KW-0333">Golgi apparatus</keyword>
<feature type="domain" description="T-SNARE coiled-coil homology" evidence="10">
    <location>
        <begin position="20"/>
        <end position="82"/>
    </location>
</feature>
<evidence type="ECO:0000256" key="3">
    <source>
        <dbReference type="ARBA" id="ARBA00022692"/>
    </source>
</evidence>
<keyword evidence="7 9" id="KW-0472">Membrane</keyword>
<evidence type="ECO:0000259" key="10">
    <source>
        <dbReference type="PROSITE" id="PS50192"/>
    </source>
</evidence>
<evidence type="ECO:0000256" key="5">
    <source>
        <dbReference type="ARBA" id="ARBA00022989"/>
    </source>
</evidence>
<dbReference type="SMART" id="SM00397">
    <property type="entry name" value="t_SNARE"/>
    <property type="match status" value="1"/>
</dbReference>
<dbReference type="GO" id="GO:0015031">
    <property type="term" value="P:protein transport"/>
    <property type="evidence" value="ECO:0007669"/>
    <property type="project" value="UniProtKB-KW"/>
</dbReference>
<evidence type="ECO:0000313" key="11">
    <source>
        <dbReference type="EMBL" id="RWS16266.1"/>
    </source>
</evidence>
<keyword evidence="2" id="KW-0813">Transport</keyword>
<dbReference type="AlphaFoldDB" id="A0A443RLV8"/>
<gene>
    <name evidence="11" type="ORF">B4U79_11827</name>
</gene>
<dbReference type="InterPro" id="IPR056173">
    <property type="entry name" value="Sec20_C"/>
</dbReference>
<dbReference type="STRING" id="1965070.A0A443RLV8"/>
<accession>A0A443RLV8</accession>
<evidence type="ECO:0000256" key="8">
    <source>
        <dbReference type="ARBA" id="ARBA00046280"/>
    </source>
</evidence>
<dbReference type="InterPro" id="IPR000727">
    <property type="entry name" value="T_SNARE_dom"/>
</dbReference>
<dbReference type="Proteomes" id="UP000285301">
    <property type="component" value="Unassembled WGS sequence"/>
</dbReference>